<evidence type="ECO:0000313" key="1">
    <source>
        <dbReference type="EMBL" id="KKK78258.1"/>
    </source>
</evidence>
<name>A0A0F8YA27_9ZZZZ</name>
<protein>
    <submittedName>
        <fullName evidence="1">Uncharacterized protein</fullName>
    </submittedName>
</protein>
<reference evidence="1" key="1">
    <citation type="journal article" date="2015" name="Nature">
        <title>Complex archaea that bridge the gap between prokaryotes and eukaryotes.</title>
        <authorList>
            <person name="Spang A."/>
            <person name="Saw J.H."/>
            <person name="Jorgensen S.L."/>
            <person name="Zaremba-Niedzwiedzka K."/>
            <person name="Martijn J."/>
            <person name="Lind A.E."/>
            <person name="van Eijk R."/>
            <person name="Schleper C."/>
            <person name="Guy L."/>
            <person name="Ettema T.J."/>
        </authorList>
    </citation>
    <scope>NUCLEOTIDE SEQUENCE</scope>
</reference>
<proteinExistence type="predicted"/>
<dbReference type="AlphaFoldDB" id="A0A0F8YA27"/>
<comment type="caution">
    <text evidence="1">The sequence shown here is derived from an EMBL/GenBank/DDBJ whole genome shotgun (WGS) entry which is preliminary data.</text>
</comment>
<organism evidence="1">
    <name type="scientific">marine sediment metagenome</name>
    <dbReference type="NCBI Taxonomy" id="412755"/>
    <lineage>
        <taxon>unclassified sequences</taxon>
        <taxon>metagenomes</taxon>
        <taxon>ecological metagenomes</taxon>
    </lineage>
</organism>
<accession>A0A0F8YA27</accession>
<feature type="non-terminal residue" evidence="1">
    <location>
        <position position="371"/>
    </location>
</feature>
<gene>
    <name evidence="1" type="ORF">LCGC14_2845370</name>
</gene>
<dbReference type="EMBL" id="LAZR01054572">
    <property type="protein sequence ID" value="KKK78258.1"/>
    <property type="molecule type" value="Genomic_DNA"/>
</dbReference>
<sequence length="371" mass="40837">MPLTIEDIGIPDKEQTSFDESAFQTWYKRWAQTTGIDPNPDDPRHFYDYRAAYRAEAKPEISPDDGKYHWPSQFKSLHHPNRFVGGIDTITGKRVLSDEESKRADNSLFYARQLGIDPQTAYDLEPELNVQAFGTEVITAEPGKMFFDAFKQSLADKPAMMLKGTEVYTPGRAMGMDSLLDKASTYLRSLQDPEERERLQKVASGRLWPTGEDRRWWQVEARYLPEVINAWAANVGDQIPIMLITQAGRTAGRIIGAPIAIAAGGAAALVTGGPDPSDVVTAPAVVAIVSEVTKHLGGAVPMIAMEAGNFMDAAEALKLDRDISEKYAKSYGLGSGAIEYAQQLWLLGRYSRISKAAQTTILKQVLSHIGG</sequence>